<feature type="compositionally biased region" description="Low complexity" evidence="1">
    <location>
        <begin position="956"/>
        <end position="973"/>
    </location>
</feature>
<evidence type="ECO:0000259" key="3">
    <source>
        <dbReference type="Pfam" id="PF15787"/>
    </source>
</evidence>
<feature type="transmembrane region" description="Helical" evidence="2">
    <location>
        <begin position="739"/>
        <end position="760"/>
    </location>
</feature>
<dbReference type="eggNOG" id="KOG1787">
    <property type="taxonomic scope" value="Eukaryota"/>
</dbReference>
<feature type="domain" description="Neurobeachin alpha-solenoid region" evidence="4">
    <location>
        <begin position="15"/>
        <end position="164"/>
    </location>
</feature>
<proteinExistence type="predicted"/>
<dbReference type="SUPFAM" id="SSF49899">
    <property type="entry name" value="Concanavalin A-like lectins/glucanases"/>
    <property type="match status" value="1"/>
</dbReference>
<keyword evidence="2" id="KW-0472">Membrane</keyword>
<keyword evidence="2" id="KW-0812">Transmembrane</keyword>
<feature type="region of interest" description="Disordered" evidence="1">
    <location>
        <begin position="956"/>
        <end position="979"/>
    </location>
</feature>
<dbReference type="InParanoid" id="A0A1X7TT36"/>
<dbReference type="AlphaFoldDB" id="A0A1X7TT36"/>
<dbReference type="InterPro" id="IPR050865">
    <property type="entry name" value="BEACH_Domain"/>
</dbReference>
<dbReference type="Gene3D" id="1.20.1250.20">
    <property type="entry name" value="MFS general substrate transporter like domains"/>
    <property type="match status" value="1"/>
</dbReference>
<feature type="region of interest" description="Disordered" evidence="1">
    <location>
        <begin position="867"/>
        <end position="926"/>
    </location>
</feature>
<evidence type="ECO:0000259" key="4">
    <source>
        <dbReference type="Pfam" id="PF20425"/>
    </source>
</evidence>
<dbReference type="GO" id="GO:0019901">
    <property type="term" value="F:protein kinase binding"/>
    <property type="evidence" value="ECO:0007669"/>
    <property type="project" value="TreeGrafter"/>
</dbReference>
<reference evidence="5" key="1">
    <citation type="submission" date="2017-05" db="UniProtKB">
        <authorList>
            <consortium name="EnsemblMetazoa"/>
        </authorList>
    </citation>
    <scope>IDENTIFICATION</scope>
</reference>
<name>A0A1X7TT36_AMPQE</name>
<evidence type="ECO:0000256" key="2">
    <source>
        <dbReference type="SAM" id="Phobius"/>
    </source>
</evidence>
<dbReference type="InterPro" id="IPR013320">
    <property type="entry name" value="ConA-like_dom_sf"/>
</dbReference>
<organism evidence="5">
    <name type="scientific">Amphimedon queenslandica</name>
    <name type="common">Sponge</name>
    <dbReference type="NCBI Taxonomy" id="400682"/>
    <lineage>
        <taxon>Eukaryota</taxon>
        <taxon>Metazoa</taxon>
        <taxon>Porifera</taxon>
        <taxon>Demospongiae</taxon>
        <taxon>Heteroscleromorpha</taxon>
        <taxon>Haplosclerida</taxon>
        <taxon>Niphatidae</taxon>
        <taxon>Amphimedon</taxon>
    </lineage>
</organism>
<dbReference type="InterPro" id="IPR031570">
    <property type="entry name" value="NBEA/BDCP_DUF4704"/>
</dbReference>
<dbReference type="GO" id="GO:0008104">
    <property type="term" value="P:intracellular protein localization"/>
    <property type="evidence" value="ECO:0007669"/>
    <property type="project" value="TreeGrafter"/>
</dbReference>
<protein>
    <submittedName>
        <fullName evidence="5">Uncharacterized protein</fullName>
    </submittedName>
</protein>
<dbReference type="InterPro" id="IPR046852">
    <property type="entry name" value="Neurobeachin_a-sol"/>
</dbReference>
<dbReference type="Gene3D" id="2.60.120.200">
    <property type="match status" value="1"/>
</dbReference>
<dbReference type="PANTHER" id="PTHR13743:SF112">
    <property type="entry name" value="BEACH DOMAIN-CONTAINING PROTEIN"/>
    <property type="match status" value="1"/>
</dbReference>
<feature type="transmembrane region" description="Helical" evidence="2">
    <location>
        <begin position="573"/>
        <end position="591"/>
    </location>
</feature>
<dbReference type="Pfam" id="PF13385">
    <property type="entry name" value="Laminin_G_3"/>
    <property type="match status" value="1"/>
</dbReference>
<dbReference type="GO" id="GO:0005829">
    <property type="term" value="C:cytosol"/>
    <property type="evidence" value="ECO:0007669"/>
    <property type="project" value="TreeGrafter"/>
</dbReference>
<feature type="domain" description="DUF4704" evidence="3">
    <location>
        <begin position="413"/>
        <end position="557"/>
    </location>
</feature>
<dbReference type="Pfam" id="PF15787">
    <property type="entry name" value="DUF4704"/>
    <property type="match status" value="2"/>
</dbReference>
<dbReference type="InterPro" id="IPR036259">
    <property type="entry name" value="MFS_trans_sf"/>
</dbReference>
<evidence type="ECO:0000313" key="5">
    <source>
        <dbReference type="EnsemblMetazoa" id="Aqu2.1.18309_001"/>
    </source>
</evidence>
<sequence length="1035" mass="115438">MSLSEKLGPSRAKELAAFLLKVEFPAPTRRIMEPLLEMLVGGQSFDLSQNYLIREPAALLLLIELIPSLSEELQLDLWSTLGAMLHQCLHNISSCHNIGMTEKCLDYLAKTKNPKIANHIGSVLELLSGYSLSVKHLKSILSYLYNGQSDTTWAPHSVLLISLLNNVTINRTPDAFFSFSGGHGSVFALPPVSKWPTQTGFTVSMWIRSEQTYDSQRDYYKPILYWFRSGRGSGYSAHFVGSTLVLETVGKQIKKPQTHPVDHVFHSFQWYMVTVVYTAHRLRSSEVQCYVDGVLSLTAEVTLPLQEEIYDKCFLGGNHVATPDSVFQGQMAALYIWRVPLSRDSIASLYKLGSNYRSQFKFEAEVDMPLTMKEQKLLFDGSLSNSLIISYNAKAVDGQLCLEASPTEGHSSVFAHSPHATMLEGVEPVVTTSIHSALHSLGGIQALFPLFSQLDTEQLVTLKGKTVIDYSLSVKLLSLVFELARNSTTYMYQLVQMSSLIPHLLGKVSPLHLSGDLLSVIFDFLRYLSKSPYSEELIQPLVVQLLFNASLWIRASKKLIGSSSDELTAVLHWHNIGPIIAIAVAVAIYSFNITILPILLASVVCVSTVLVSHSLFNGYLDTTPVNTVNPLKLIVRVLCYARKHKYPENRSALTYWEEEAPSRLDLGKDKYGGPFTEEEVEDVKTVLRLIPLVIVCTVVSAFYEKNPVGLRLQAYGCSYPDSFDLSFCVTMLKRIGMGLLLIFLVNILSTGLAVIGNYQFGQIFDCLTALDVNSSTTHHQWIILIDIIDAVIWAVLKIADWKELLLKFCNDNEDSDSLQSLLYQLFHTLLMYAMKEEEEGWRLWTQLAATIHSFRVKKGLATHRHLSSSVKPVEGGEPPAGKTDSQSSLTPLSVRALQRPRTASRSKVTDDDSELESQSEISLSDFNTASTTGLEITGAESTQPISPLVESTLTANTADTNTDINTDANTDTNTDSKTDTKTDTNITVMAPKPHQLHGKKKYPKFVWSVDHWHLFKQILNSIQDIIDKWNEYVIN</sequence>
<dbReference type="OrthoDB" id="26681at2759"/>
<keyword evidence="2" id="KW-1133">Transmembrane helix</keyword>
<feature type="domain" description="DUF4704" evidence="3">
    <location>
        <begin position="782"/>
        <end position="853"/>
    </location>
</feature>
<dbReference type="GO" id="GO:0016020">
    <property type="term" value="C:membrane"/>
    <property type="evidence" value="ECO:0007669"/>
    <property type="project" value="TreeGrafter"/>
</dbReference>
<accession>A0A1X7TT36</accession>
<dbReference type="PANTHER" id="PTHR13743">
    <property type="entry name" value="BEIGE/BEACH-RELATED"/>
    <property type="match status" value="1"/>
</dbReference>
<dbReference type="Pfam" id="PF20425">
    <property type="entry name" value="Neurobeachin"/>
    <property type="match status" value="1"/>
</dbReference>
<dbReference type="EnsemblMetazoa" id="Aqu2.1.18309_001">
    <property type="protein sequence ID" value="Aqu2.1.18309_001"/>
    <property type="gene ID" value="Aqu2.1.18309"/>
</dbReference>
<evidence type="ECO:0000256" key="1">
    <source>
        <dbReference type="SAM" id="MobiDB-lite"/>
    </source>
</evidence>